<dbReference type="AlphaFoldDB" id="A0A372ZPF1"/>
<evidence type="ECO:0000313" key="2">
    <source>
        <dbReference type="EMBL" id="RGD57743.1"/>
    </source>
</evidence>
<organism evidence="2 3">
    <name type="scientific">Kitasatospora xanthocidica</name>
    <dbReference type="NCBI Taxonomy" id="83382"/>
    <lineage>
        <taxon>Bacteria</taxon>
        <taxon>Bacillati</taxon>
        <taxon>Actinomycetota</taxon>
        <taxon>Actinomycetes</taxon>
        <taxon>Kitasatosporales</taxon>
        <taxon>Streptomycetaceae</taxon>
        <taxon>Kitasatospora</taxon>
    </lineage>
</organism>
<dbReference type="EMBL" id="QVIG01000001">
    <property type="protein sequence ID" value="RGD57743.1"/>
    <property type="molecule type" value="Genomic_DNA"/>
</dbReference>
<keyword evidence="3" id="KW-1185">Reference proteome</keyword>
<accession>A0A372ZPF1</accession>
<feature type="chain" id="PRO_5038500612" evidence="1">
    <location>
        <begin position="20"/>
        <end position="395"/>
    </location>
</feature>
<evidence type="ECO:0000256" key="1">
    <source>
        <dbReference type="SAM" id="SignalP"/>
    </source>
</evidence>
<sequence length="395" mass="39904">MNASVIARIAKIIPLAVVAAVGVTACGPTEGGASVAASAPASAPAAASSATPGAGAVPAVPAPAAPTAEAASAAATPAGQAPAAGAATAKTDVKAAAKAAAKPATPKAPAPSGGSGIGITFGGLSEGGKIGLNDLVPFTVTWKNNDATGTRSVAPVVATQQYEGAPCTMVLAMADGTLERKDASGWKTLDHLSQGGGMDYAGTADDAAFTLAAGESRTIEFRMRLSLANRPGQITIEADAPVPHSKNYLDMAKAELNATVVDSHSPEMLSVMPPAKGVITTDPIPFSFRVSSPDGTAGLRPRVTVWSSEGPTPNDVTVEARVGDVWKPVELKDECGLVTVDPNVPGVRDGNTVEYTFRATFKEAPKYGADVDIRVSAESNGHQSVQRSVFLRDAR</sequence>
<comment type="caution">
    <text evidence="2">The sequence shown here is derived from an EMBL/GenBank/DDBJ whole genome shotgun (WGS) entry which is preliminary data.</text>
</comment>
<dbReference type="Proteomes" id="UP000263377">
    <property type="component" value="Unassembled WGS sequence"/>
</dbReference>
<protein>
    <submittedName>
        <fullName evidence="2">Uncharacterized protein</fullName>
    </submittedName>
</protein>
<proteinExistence type="predicted"/>
<reference evidence="2 3" key="1">
    <citation type="submission" date="2018-08" db="EMBL/GenBank/DDBJ databases">
        <title>Diversity &amp; Physiological Properties of Lignin-Decomposing Actinobacteria from Soil.</title>
        <authorList>
            <person name="Roh S.G."/>
            <person name="Kim S.B."/>
        </authorList>
    </citation>
    <scope>NUCLEOTIDE SEQUENCE [LARGE SCALE GENOMIC DNA]</scope>
    <source>
        <strain evidence="2 3">MMS17-GH009</strain>
    </source>
</reference>
<dbReference type="RefSeq" id="WP_117486485.1">
    <property type="nucleotide sequence ID" value="NZ_QVIG01000001.1"/>
</dbReference>
<evidence type="ECO:0000313" key="3">
    <source>
        <dbReference type="Proteomes" id="UP000263377"/>
    </source>
</evidence>
<feature type="signal peptide" evidence="1">
    <location>
        <begin position="1"/>
        <end position="19"/>
    </location>
</feature>
<gene>
    <name evidence="2" type="ORF">DR950_08035</name>
</gene>
<name>A0A372ZPF1_9ACTN</name>
<keyword evidence="1" id="KW-0732">Signal</keyword>